<name>A0A6J7K4B6_9ZZZZ</name>
<sequence>MFPNSINEAFVVEPEEKAVDVFVGLAADGRRLVEVLTKDVRAIGDGVHVVKADG</sequence>
<proteinExistence type="predicted"/>
<dbReference type="EMBL" id="CAFBNA010000203">
    <property type="protein sequence ID" value="CAB4949963.1"/>
    <property type="molecule type" value="Genomic_DNA"/>
</dbReference>
<reference evidence="1" key="1">
    <citation type="submission" date="2020-05" db="EMBL/GenBank/DDBJ databases">
        <authorList>
            <person name="Chiriac C."/>
            <person name="Salcher M."/>
            <person name="Ghai R."/>
            <person name="Kavagutti S V."/>
        </authorList>
    </citation>
    <scope>NUCLEOTIDE SEQUENCE</scope>
</reference>
<dbReference type="AlphaFoldDB" id="A0A6J7K4B6"/>
<protein>
    <submittedName>
        <fullName evidence="1">Unannotated protein</fullName>
    </submittedName>
</protein>
<organism evidence="1">
    <name type="scientific">freshwater metagenome</name>
    <dbReference type="NCBI Taxonomy" id="449393"/>
    <lineage>
        <taxon>unclassified sequences</taxon>
        <taxon>metagenomes</taxon>
        <taxon>ecological metagenomes</taxon>
    </lineage>
</organism>
<gene>
    <name evidence="1" type="ORF">UFOPK3708_01939</name>
</gene>
<accession>A0A6J7K4B6</accession>
<evidence type="ECO:0000313" key="1">
    <source>
        <dbReference type="EMBL" id="CAB4949963.1"/>
    </source>
</evidence>